<dbReference type="GO" id="GO:0032259">
    <property type="term" value="P:methylation"/>
    <property type="evidence" value="ECO:0007669"/>
    <property type="project" value="UniProtKB-KW"/>
</dbReference>
<dbReference type="GO" id="GO:0005634">
    <property type="term" value="C:nucleus"/>
    <property type="evidence" value="ECO:0007669"/>
    <property type="project" value="TreeGrafter"/>
</dbReference>
<keyword evidence="3 5" id="KW-0808">Transferase</keyword>
<evidence type="ECO:0000313" key="7">
    <source>
        <dbReference type="Proteomes" id="UP001175000"/>
    </source>
</evidence>
<evidence type="ECO:0000256" key="1">
    <source>
        <dbReference type="ARBA" id="ARBA00011975"/>
    </source>
</evidence>
<gene>
    <name evidence="6" type="ORF">B0T14DRAFT_417554</name>
</gene>
<evidence type="ECO:0000256" key="2">
    <source>
        <dbReference type="ARBA" id="ARBA00022603"/>
    </source>
</evidence>
<dbReference type="PROSITE" id="PS51679">
    <property type="entry name" value="SAM_MT_C5"/>
    <property type="match status" value="1"/>
</dbReference>
<name>A0AA39XGJ4_9PEZI</name>
<proteinExistence type="inferred from homology"/>
<reference evidence="6" key="1">
    <citation type="submission" date="2023-06" db="EMBL/GenBank/DDBJ databases">
        <title>Genome-scale phylogeny and comparative genomics of the fungal order Sordariales.</title>
        <authorList>
            <consortium name="Lawrence Berkeley National Laboratory"/>
            <person name="Hensen N."/>
            <person name="Bonometti L."/>
            <person name="Westerberg I."/>
            <person name="Brannstrom I.O."/>
            <person name="Guillou S."/>
            <person name="Cros-Aarteil S."/>
            <person name="Calhoun S."/>
            <person name="Haridas S."/>
            <person name="Kuo A."/>
            <person name="Mondo S."/>
            <person name="Pangilinan J."/>
            <person name="Riley R."/>
            <person name="Labutti K."/>
            <person name="Andreopoulos B."/>
            <person name="Lipzen A."/>
            <person name="Chen C."/>
            <person name="Yanf M."/>
            <person name="Daum C."/>
            <person name="Ng V."/>
            <person name="Clum A."/>
            <person name="Steindorff A."/>
            <person name="Ohm R."/>
            <person name="Martin F."/>
            <person name="Silar P."/>
            <person name="Natvig D."/>
            <person name="Lalanne C."/>
            <person name="Gautier V."/>
            <person name="Ament-Velasquez S.L."/>
            <person name="Kruys A."/>
            <person name="Hutchinson M.I."/>
            <person name="Powell A.J."/>
            <person name="Barry K."/>
            <person name="Miller A.N."/>
            <person name="Grigoriev I.V."/>
            <person name="Debuchy R."/>
            <person name="Gladieux P."/>
            <person name="Thoren M.H."/>
            <person name="Johannesson H."/>
        </authorList>
    </citation>
    <scope>NUCLEOTIDE SEQUENCE</scope>
    <source>
        <strain evidence="6">CBS 606.72</strain>
    </source>
</reference>
<organism evidence="6 7">
    <name type="scientific">Immersiella caudata</name>
    <dbReference type="NCBI Taxonomy" id="314043"/>
    <lineage>
        <taxon>Eukaryota</taxon>
        <taxon>Fungi</taxon>
        <taxon>Dikarya</taxon>
        <taxon>Ascomycota</taxon>
        <taxon>Pezizomycotina</taxon>
        <taxon>Sordariomycetes</taxon>
        <taxon>Sordariomycetidae</taxon>
        <taxon>Sordariales</taxon>
        <taxon>Lasiosphaeriaceae</taxon>
        <taxon>Immersiella</taxon>
    </lineage>
</organism>
<sequence>MDRAIAIDDEDLESKLTIDLQNVIDLTDDVPHAAARAATPRNDGESYLDNYIEGSYRLREGVVVELKNALDLKFSPAFLRIAKVVQKRDGQIVLRGSTYARARKMGGKVLRKLNEVCWIELIDCSDPQPWTVDINPSDILRIREMRTTNSPFPKHRYDEDDALWGKEWIEENGPLVCRYKYFEYYADLVTKPYKPREWALICVTEDEADAKYKETSDALVAQWRGGKVRGGSYVPHGGLGAELIDLDSDLDVDNVANPRRGQDDRVKLAYGQRYSAGDTFSGAGGASRGMTQAGAHLEFTIDHWNHAVASIKKNFPLAKNYDMEITDFITSKEAHHRVDMLHLSPPCQVWSPAHTVAGKNDDMNLAALYSCTHLIEKCRPRVFTLEQTFGILLDRFAPFFNLLIQGFTVHGYSIRWKVVNLATYGLPQFRKRLIIIGAGPGEKLPDFPKPTHSLQGTGGLKPFVTAKQATAPARSNSQRNNALNAKKLLPRVQVSWDPNTPIPRTITCSGGQNYHWMGRRDFTLLEYALLQGFPVQHQFSEPCVKKQIGNAFPPSVVRIIYDHLIKCLDKSDNVDRSTRIKETPVAGEGASNPFVISDGEDFAEIVRVARKPRQRAVSITLISDN</sequence>
<dbReference type="Gene3D" id="3.40.50.150">
    <property type="entry name" value="Vaccinia Virus protein VP39"/>
    <property type="match status" value="1"/>
</dbReference>
<keyword evidence="7" id="KW-1185">Reference proteome</keyword>
<dbReference type="EMBL" id="JAULSU010000001">
    <property type="protein sequence ID" value="KAK0633602.1"/>
    <property type="molecule type" value="Genomic_DNA"/>
</dbReference>
<dbReference type="InterPro" id="IPR029063">
    <property type="entry name" value="SAM-dependent_MTases_sf"/>
</dbReference>
<dbReference type="GO" id="GO:0044027">
    <property type="term" value="P:negative regulation of gene expression via chromosomal CpG island methylation"/>
    <property type="evidence" value="ECO:0007669"/>
    <property type="project" value="TreeGrafter"/>
</dbReference>
<evidence type="ECO:0000313" key="6">
    <source>
        <dbReference type="EMBL" id="KAK0633602.1"/>
    </source>
</evidence>
<feature type="non-terminal residue" evidence="6">
    <location>
        <position position="625"/>
    </location>
</feature>
<feature type="active site" evidence="5">
    <location>
        <position position="347"/>
    </location>
</feature>
<evidence type="ECO:0000256" key="5">
    <source>
        <dbReference type="PROSITE-ProRule" id="PRU01016"/>
    </source>
</evidence>
<dbReference type="Pfam" id="PF00145">
    <property type="entry name" value="DNA_methylase"/>
    <property type="match status" value="2"/>
</dbReference>
<keyword evidence="2 5" id="KW-0489">Methyltransferase</keyword>
<dbReference type="EC" id="2.1.1.37" evidence="1"/>
<dbReference type="PROSITE" id="PS00095">
    <property type="entry name" value="C5_MTASE_2"/>
    <property type="match status" value="1"/>
</dbReference>
<dbReference type="AlphaFoldDB" id="A0AA39XGJ4"/>
<comment type="similarity">
    <text evidence="5">Belongs to the class I-like SAM-binding methyltransferase superfamily. C5-methyltransferase family.</text>
</comment>
<dbReference type="InterPro" id="IPR031303">
    <property type="entry name" value="C5_meth_CS"/>
</dbReference>
<dbReference type="InterPro" id="IPR050390">
    <property type="entry name" value="C5-Methyltransferase"/>
</dbReference>
<evidence type="ECO:0000256" key="3">
    <source>
        <dbReference type="ARBA" id="ARBA00022679"/>
    </source>
</evidence>
<dbReference type="Proteomes" id="UP001175000">
    <property type="component" value="Unassembled WGS sequence"/>
</dbReference>
<dbReference type="PRINTS" id="PR00105">
    <property type="entry name" value="C5METTRFRASE"/>
</dbReference>
<dbReference type="GO" id="GO:0003677">
    <property type="term" value="F:DNA binding"/>
    <property type="evidence" value="ECO:0007669"/>
    <property type="project" value="TreeGrafter"/>
</dbReference>
<dbReference type="GO" id="GO:0003886">
    <property type="term" value="F:DNA (cytosine-5-)-methyltransferase activity"/>
    <property type="evidence" value="ECO:0007669"/>
    <property type="project" value="UniProtKB-EC"/>
</dbReference>
<dbReference type="PANTHER" id="PTHR10629:SF52">
    <property type="entry name" value="DNA (CYTOSINE-5)-METHYLTRANSFERASE 1"/>
    <property type="match status" value="1"/>
</dbReference>
<dbReference type="PANTHER" id="PTHR10629">
    <property type="entry name" value="CYTOSINE-SPECIFIC METHYLTRANSFERASE"/>
    <property type="match status" value="1"/>
</dbReference>
<comment type="caution">
    <text evidence="6">The sequence shown here is derived from an EMBL/GenBank/DDBJ whole genome shotgun (WGS) entry which is preliminary data.</text>
</comment>
<dbReference type="InterPro" id="IPR001525">
    <property type="entry name" value="C5_MeTfrase"/>
</dbReference>
<accession>A0AA39XGJ4</accession>
<protein>
    <recommendedName>
        <fullName evidence="1">DNA (cytosine-5-)-methyltransferase</fullName>
        <ecNumber evidence="1">2.1.1.37</ecNumber>
    </recommendedName>
</protein>
<keyword evidence="4 5" id="KW-0949">S-adenosyl-L-methionine</keyword>
<dbReference type="SUPFAM" id="SSF53335">
    <property type="entry name" value="S-adenosyl-L-methionine-dependent methyltransferases"/>
    <property type="match status" value="1"/>
</dbReference>
<evidence type="ECO:0000256" key="4">
    <source>
        <dbReference type="ARBA" id="ARBA00022691"/>
    </source>
</evidence>